<organism evidence="1 2">
    <name type="scientific">Pseudoneobacillus rhizosphaerae</name>
    <dbReference type="NCBI Taxonomy" id="2880968"/>
    <lineage>
        <taxon>Bacteria</taxon>
        <taxon>Bacillati</taxon>
        <taxon>Bacillota</taxon>
        <taxon>Bacilli</taxon>
        <taxon>Bacillales</taxon>
        <taxon>Bacillaceae</taxon>
        <taxon>Pseudoneobacillus</taxon>
    </lineage>
</organism>
<evidence type="ECO:0000313" key="2">
    <source>
        <dbReference type="Proteomes" id="UP000789845"/>
    </source>
</evidence>
<comment type="caution">
    <text evidence="1">The sequence shown here is derived from an EMBL/GenBank/DDBJ whole genome shotgun (WGS) entry which is preliminary data.</text>
</comment>
<gene>
    <name evidence="1" type="ORF">NEOCIP111885_02485</name>
</gene>
<proteinExistence type="predicted"/>
<reference evidence="1" key="1">
    <citation type="submission" date="2021-10" db="EMBL/GenBank/DDBJ databases">
        <authorList>
            <person name="Criscuolo A."/>
        </authorList>
    </citation>
    <scope>NUCLEOTIDE SEQUENCE</scope>
    <source>
        <strain evidence="1">CIP111885</strain>
    </source>
</reference>
<dbReference type="RefSeq" id="WP_230497008.1">
    <property type="nucleotide sequence ID" value="NZ_CAKJTG010000012.1"/>
</dbReference>
<dbReference type="Proteomes" id="UP000789845">
    <property type="component" value="Unassembled WGS sequence"/>
</dbReference>
<evidence type="ECO:0000313" key="1">
    <source>
        <dbReference type="EMBL" id="CAG9608768.1"/>
    </source>
</evidence>
<name>A0A9C7GAT6_9BACI</name>
<sequence length="154" mass="18479">MLLSKMQEIKVIKKIKTKLEDVTLFEFLENEKNKKILYIKKMKEEKKEVLNQTIHTFQVVDGVSLWEVNRKLKRLVRTGIPKESLQLGAMKIPLTVKKSNILATPIEIERIEKTIDELEGFEELRLRFFHRYKPHYHEKKVFGEIDRWIEIEIC</sequence>
<dbReference type="EMBL" id="CAKJTG010000012">
    <property type="protein sequence ID" value="CAG9608768.1"/>
    <property type="molecule type" value="Genomic_DNA"/>
</dbReference>
<accession>A0A9C7GAT6</accession>
<protein>
    <submittedName>
        <fullName evidence="1">Uncharacterized protein</fullName>
    </submittedName>
</protein>
<dbReference type="AlphaFoldDB" id="A0A9C7GAT6"/>
<keyword evidence="2" id="KW-1185">Reference proteome</keyword>